<dbReference type="STRING" id="1166073.SAMN05192530_101446"/>
<dbReference type="Gene3D" id="1.25.40.10">
    <property type="entry name" value="Tetratricopeptide repeat domain"/>
    <property type="match status" value="1"/>
</dbReference>
<keyword evidence="2" id="KW-1185">Reference proteome</keyword>
<dbReference type="Proteomes" id="UP000198793">
    <property type="component" value="Unassembled WGS sequence"/>
</dbReference>
<sequence length="90" mass="9698">MARFDIPHADFGTALVAPLPIGEALMERGLSAAAGREGPVDLVSAHMFFNLADQMGAEDAAYHRAEIAASLTKAELGRALRQAREWLVQH</sequence>
<dbReference type="OrthoDB" id="5321503at2"/>
<reference evidence="1 2" key="1">
    <citation type="submission" date="2016-10" db="EMBL/GenBank/DDBJ databases">
        <authorList>
            <person name="de Groot N.N."/>
        </authorList>
    </citation>
    <scope>NUCLEOTIDE SEQUENCE [LARGE SCALE GENOMIC DNA]</scope>
    <source>
        <strain evidence="2">L7-484,KACC 16230,DSM 25025</strain>
    </source>
</reference>
<protein>
    <submittedName>
        <fullName evidence="1">Uncharacterized protein</fullName>
    </submittedName>
</protein>
<gene>
    <name evidence="1" type="ORF">SAMN05192530_101446</name>
</gene>
<proteinExistence type="predicted"/>
<dbReference type="InterPro" id="IPR011990">
    <property type="entry name" value="TPR-like_helical_dom_sf"/>
</dbReference>
<evidence type="ECO:0000313" key="2">
    <source>
        <dbReference type="Proteomes" id="UP000198793"/>
    </source>
</evidence>
<organism evidence="1 2">
    <name type="scientific">Aureimonas jatrophae</name>
    <dbReference type="NCBI Taxonomy" id="1166073"/>
    <lineage>
        <taxon>Bacteria</taxon>
        <taxon>Pseudomonadati</taxon>
        <taxon>Pseudomonadota</taxon>
        <taxon>Alphaproteobacteria</taxon>
        <taxon>Hyphomicrobiales</taxon>
        <taxon>Aurantimonadaceae</taxon>
        <taxon>Aureimonas</taxon>
    </lineage>
</organism>
<dbReference type="AlphaFoldDB" id="A0A1H0CSF0"/>
<accession>A0A1H0CSF0</accession>
<dbReference type="RefSeq" id="WP_090668198.1">
    <property type="nucleotide sequence ID" value="NZ_FNIT01000001.1"/>
</dbReference>
<evidence type="ECO:0000313" key="1">
    <source>
        <dbReference type="EMBL" id="SDN60830.1"/>
    </source>
</evidence>
<name>A0A1H0CSF0_9HYPH</name>
<dbReference type="EMBL" id="FNIT01000001">
    <property type="protein sequence ID" value="SDN60830.1"/>
    <property type="molecule type" value="Genomic_DNA"/>
</dbReference>